<feature type="coiled-coil region" evidence="1">
    <location>
        <begin position="242"/>
        <end position="565"/>
    </location>
</feature>
<dbReference type="EMBL" id="CAJJDN010000137">
    <property type="protein sequence ID" value="CAD8122268.1"/>
    <property type="molecule type" value="Genomic_DNA"/>
</dbReference>
<sequence>MRQRAETITFKQVVFKLKCQLEQPKQIYFNLKRKDVPSDTEEVQQYNMELEAQQDQIFTYSISVQVQTKIRYEYQYLIEKEMEQGFRGFEFSQDDPLNVDEWNKQWCKYKFTFGDDQMFLEGYNTNVRDQGNHNLIKLERTRNNKNIIGQELVDLNRDQKNRQLCFIQKDLMGREENIGEYLQIINLAKVDKFNSNFIFVEFKEIDVKAKQRMNSYSRLFQNCKILQYKYEDLQSKFTNSGLVASEQNIQQLKNLYEKKILEQNQSHTQKIIELENKFYSEQKEIMKNNQQQLQEQQKRMEQDFERFKDYSEQLIQRYIDENEKANKKIREFEFSKVNFKSEEIIIYADDDYNQMSKEEQDNLKKLQECLMGYESKIKQMKEVQDLQQEKFDEQNQKKANGIKKVKESLEEKFNEQNKKKENEIRQAKESLEECKEKLKQCLKSIQEKDEEKEKQSAVQTKYKSKLQDVQKKLENQENNLNDYIKKIKELEDKYEQEQTQNRKQKDEFETSLKKLKQTQEDQINQLQKQNYSILEQNSLINKKMIDNAQQEYQRNQIQLIDLETKYQHEKIMNELNSLKQFQPLGGQDIQQRQQLFFNKIQQLKKLFEDLEDALQKLQEEKISHLKDLGIEIIQNINYFNLKNLEELKHDNVLIQFEQICKLQALLNLIISNQQQLTKSQEDNNNFSFFENISTELKSNFSEIRQIKQSLNYENRSIVIQRKQKKSKNKLEDVLSQFEQNKQKIWLLLAIIIVLVFGALFFQFIN</sequence>
<evidence type="ECO:0000313" key="4">
    <source>
        <dbReference type="Proteomes" id="UP000692954"/>
    </source>
</evidence>
<evidence type="ECO:0000256" key="1">
    <source>
        <dbReference type="SAM" id="Coils"/>
    </source>
</evidence>
<organism evidence="3 4">
    <name type="scientific">Paramecium sonneborni</name>
    <dbReference type="NCBI Taxonomy" id="65129"/>
    <lineage>
        <taxon>Eukaryota</taxon>
        <taxon>Sar</taxon>
        <taxon>Alveolata</taxon>
        <taxon>Ciliophora</taxon>
        <taxon>Intramacronucleata</taxon>
        <taxon>Oligohymenophorea</taxon>
        <taxon>Peniculida</taxon>
        <taxon>Parameciidae</taxon>
        <taxon>Paramecium</taxon>
    </lineage>
</organism>
<protein>
    <submittedName>
        <fullName evidence="3">Uncharacterized protein</fullName>
    </submittedName>
</protein>
<comment type="caution">
    <text evidence="3">The sequence shown here is derived from an EMBL/GenBank/DDBJ whole genome shotgun (WGS) entry which is preliminary data.</text>
</comment>
<evidence type="ECO:0000256" key="2">
    <source>
        <dbReference type="SAM" id="Phobius"/>
    </source>
</evidence>
<proteinExistence type="predicted"/>
<keyword evidence="4" id="KW-1185">Reference proteome</keyword>
<dbReference type="AlphaFoldDB" id="A0A8S1R307"/>
<name>A0A8S1R307_9CILI</name>
<keyword evidence="2" id="KW-1133">Transmembrane helix</keyword>
<dbReference type="Proteomes" id="UP000692954">
    <property type="component" value="Unassembled WGS sequence"/>
</dbReference>
<keyword evidence="1" id="KW-0175">Coiled coil</keyword>
<keyword evidence="2" id="KW-0472">Membrane</keyword>
<reference evidence="3" key="1">
    <citation type="submission" date="2021-01" db="EMBL/GenBank/DDBJ databases">
        <authorList>
            <consortium name="Genoscope - CEA"/>
            <person name="William W."/>
        </authorList>
    </citation>
    <scope>NUCLEOTIDE SEQUENCE</scope>
</reference>
<dbReference type="OrthoDB" id="313163at2759"/>
<keyword evidence="2" id="KW-0812">Transmembrane</keyword>
<accession>A0A8S1R307</accession>
<gene>
    <name evidence="3" type="ORF">PSON_ATCC_30995.1.T1370090</name>
</gene>
<feature type="coiled-coil region" evidence="1">
    <location>
        <begin position="600"/>
        <end position="627"/>
    </location>
</feature>
<evidence type="ECO:0000313" key="3">
    <source>
        <dbReference type="EMBL" id="CAD8122268.1"/>
    </source>
</evidence>
<feature type="transmembrane region" description="Helical" evidence="2">
    <location>
        <begin position="744"/>
        <end position="764"/>
    </location>
</feature>